<gene>
    <name evidence="6" type="ORF">RDB_LOCUS20080</name>
</gene>
<evidence type="ECO:0000259" key="5">
    <source>
        <dbReference type="PROSITE" id="PS50865"/>
    </source>
</evidence>
<accession>A0A8H2ZYJ0</accession>
<name>A0A8H2ZYJ0_9AGAM</name>
<keyword evidence="3" id="KW-0862">Zinc</keyword>
<comment type="caution">
    <text evidence="6">The sequence shown here is derived from an EMBL/GenBank/DDBJ whole genome shotgun (WGS) entry which is preliminary data.</text>
</comment>
<sequence length="332" mass="37626">MPRKFSLTKEELDFIAGTKGLYAYERRFGPPPQACPHMQGSAFYEFVHSPQARECQRCKKMWYCSPECQKALWPAHQRDCIDQRSPMPIGAPGLLSLGQSPQASVSAPTMSMNNYTKAIPLHTSFDVLSGIDISDALSQGVVNKNAMGKKTVYDQLTPALIPLLGRHALASHRLIWCNTRSNDDATKKARECFVSFKSDIPVAMAYAHNKFISTRMRGAFIMNVDVPFGLSDYMVGEERFNWITFPEAQLTLCVKLQEAIKAYDPSRAFVLVVYALSPDQLSAALWVWTYTDHSRGDPPNLIKLRTRVREILKDTKRSERHMYQIQKDQNDP</sequence>
<proteinExistence type="predicted"/>
<reference evidence="6" key="1">
    <citation type="submission" date="2021-01" db="EMBL/GenBank/DDBJ databases">
        <authorList>
            <person name="Kaushik A."/>
        </authorList>
    </citation>
    <scope>NUCLEOTIDE SEQUENCE</scope>
    <source>
        <strain evidence="6">AG1-1A</strain>
    </source>
</reference>
<dbReference type="EMBL" id="CAJMWR010000380">
    <property type="protein sequence ID" value="CAE6373257.1"/>
    <property type="molecule type" value="Genomic_DNA"/>
</dbReference>
<dbReference type="Pfam" id="PF01753">
    <property type="entry name" value="zf-MYND"/>
    <property type="match status" value="1"/>
</dbReference>
<dbReference type="Pfam" id="PF26617">
    <property type="entry name" value="CcmS-like"/>
    <property type="match status" value="1"/>
</dbReference>
<evidence type="ECO:0000313" key="7">
    <source>
        <dbReference type="Proteomes" id="UP000663840"/>
    </source>
</evidence>
<evidence type="ECO:0000256" key="2">
    <source>
        <dbReference type="ARBA" id="ARBA00022771"/>
    </source>
</evidence>
<dbReference type="SUPFAM" id="SSF144232">
    <property type="entry name" value="HIT/MYND zinc finger-like"/>
    <property type="match status" value="1"/>
</dbReference>
<dbReference type="Gene3D" id="6.10.140.2220">
    <property type="match status" value="1"/>
</dbReference>
<protein>
    <recommendedName>
        <fullName evidence="5">MYND-type domain-containing protein</fullName>
    </recommendedName>
</protein>
<evidence type="ECO:0000256" key="1">
    <source>
        <dbReference type="ARBA" id="ARBA00022723"/>
    </source>
</evidence>
<dbReference type="Proteomes" id="UP000663840">
    <property type="component" value="Unassembled WGS sequence"/>
</dbReference>
<dbReference type="InterPro" id="IPR002893">
    <property type="entry name" value="Znf_MYND"/>
</dbReference>
<dbReference type="GO" id="GO:0008270">
    <property type="term" value="F:zinc ion binding"/>
    <property type="evidence" value="ECO:0007669"/>
    <property type="project" value="UniProtKB-KW"/>
</dbReference>
<keyword evidence="2 4" id="KW-0863">Zinc-finger</keyword>
<organism evidence="6 7">
    <name type="scientific">Rhizoctonia solani</name>
    <dbReference type="NCBI Taxonomy" id="456999"/>
    <lineage>
        <taxon>Eukaryota</taxon>
        <taxon>Fungi</taxon>
        <taxon>Dikarya</taxon>
        <taxon>Basidiomycota</taxon>
        <taxon>Agaricomycotina</taxon>
        <taxon>Agaricomycetes</taxon>
        <taxon>Cantharellales</taxon>
        <taxon>Ceratobasidiaceae</taxon>
        <taxon>Rhizoctonia</taxon>
    </lineage>
</organism>
<evidence type="ECO:0000256" key="3">
    <source>
        <dbReference type="ARBA" id="ARBA00022833"/>
    </source>
</evidence>
<evidence type="ECO:0000256" key="4">
    <source>
        <dbReference type="PROSITE-ProRule" id="PRU00134"/>
    </source>
</evidence>
<feature type="domain" description="MYND-type" evidence="5">
    <location>
        <begin position="35"/>
        <end position="80"/>
    </location>
</feature>
<keyword evidence="1" id="KW-0479">Metal-binding</keyword>
<dbReference type="PROSITE" id="PS50865">
    <property type="entry name" value="ZF_MYND_2"/>
    <property type="match status" value="1"/>
</dbReference>
<evidence type="ECO:0000313" key="6">
    <source>
        <dbReference type="EMBL" id="CAE6373257.1"/>
    </source>
</evidence>
<dbReference type="InterPro" id="IPR058258">
    <property type="entry name" value="CcmS-like"/>
</dbReference>
<dbReference type="AlphaFoldDB" id="A0A8H2ZYJ0"/>